<dbReference type="CDD" id="cd02022">
    <property type="entry name" value="DPCK"/>
    <property type="match status" value="1"/>
</dbReference>
<sequence length="202" mass="22597">MAFVVGLTGGIASGKSTVAEIFSRDFGIDIIDADIIARQVVAQGTPGLKAIEDHFGQKIILDDGSLNRAKLREIIFTYPEEKQWLDQLLHPMIREEMQRALNQVNSAYALLVVPLLVENQLQHLAQRILVVDVSESTQIERVMLRDGVSRQQAQNILSSQATRSERLAVANDVIKNDTENNKLLSRVTELHQKYLAIISKNL</sequence>
<dbReference type="STRING" id="1117707.VQ7734_01858"/>
<keyword evidence="2 8" id="KW-0963">Cytoplasm</keyword>
<keyword evidence="5 8" id="KW-0418">Kinase</keyword>
<dbReference type="PANTHER" id="PTHR10695">
    <property type="entry name" value="DEPHOSPHO-COA KINASE-RELATED"/>
    <property type="match status" value="1"/>
</dbReference>
<comment type="pathway">
    <text evidence="8">Cofactor biosynthesis; coenzyme A biosynthesis; CoA from (R)-pantothenate: step 5/5.</text>
</comment>
<keyword evidence="6 8" id="KW-0067">ATP-binding</keyword>
<evidence type="ECO:0000256" key="3">
    <source>
        <dbReference type="ARBA" id="ARBA00022679"/>
    </source>
</evidence>
<keyword evidence="7 8" id="KW-0173">Coenzyme A biosynthesis</keyword>
<dbReference type="SUPFAM" id="SSF52540">
    <property type="entry name" value="P-loop containing nucleoside triphosphate hydrolases"/>
    <property type="match status" value="1"/>
</dbReference>
<dbReference type="PANTHER" id="PTHR10695:SF46">
    <property type="entry name" value="BIFUNCTIONAL COENZYME A SYNTHASE-RELATED"/>
    <property type="match status" value="1"/>
</dbReference>
<dbReference type="InterPro" id="IPR027417">
    <property type="entry name" value="P-loop_NTPase"/>
</dbReference>
<dbReference type="RefSeq" id="WP_073581731.1">
    <property type="nucleotide sequence ID" value="NZ_AP024897.1"/>
</dbReference>
<accession>A0A1M7YU09</accession>
<evidence type="ECO:0000256" key="1">
    <source>
        <dbReference type="ARBA" id="ARBA00009018"/>
    </source>
</evidence>
<dbReference type="PROSITE" id="PS51219">
    <property type="entry name" value="DPCK"/>
    <property type="match status" value="1"/>
</dbReference>
<feature type="binding site" evidence="8">
    <location>
        <begin position="12"/>
        <end position="17"/>
    </location>
    <ligand>
        <name>ATP</name>
        <dbReference type="ChEBI" id="CHEBI:30616"/>
    </ligand>
</feature>
<keyword evidence="4 8" id="KW-0547">Nucleotide-binding</keyword>
<dbReference type="AlphaFoldDB" id="A0A1M7YU09"/>
<evidence type="ECO:0000256" key="5">
    <source>
        <dbReference type="ARBA" id="ARBA00022777"/>
    </source>
</evidence>
<keyword evidence="11" id="KW-1185">Reference proteome</keyword>
<dbReference type="FunFam" id="3.40.50.300:FF:000518">
    <property type="entry name" value="Dephospho-CoA kinase"/>
    <property type="match status" value="1"/>
</dbReference>
<comment type="catalytic activity">
    <reaction evidence="8">
        <text>3'-dephospho-CoA + ATP = ADP + CoA + H(+)</text>
        <dbReference type="Rhea" id="RHEA:18245"/>
        <dbReference type="ChEBI" id="CHEBI:15378"/>
        <dbReference type="ChEBI" id="CHEBI:30616"/>
        <dbReference type="ChEBI" id="CHEBI:57287"/>
        <dbReference type="ChEBI" id="CHEBI:57328"/>
        <dbReference type="ChEBI" id="CHEBI:456216"/>
        <dbReference type="EC" id="2.7.1.24"/>
    </reaction>
</comment>
<organism evidence="10 11">
    <name type="scientific">Vibrio quintilis</name>
    <dbReference type="NCBI Taxonomy" id="1117707"/>
    <lineage>
        <taxon>Bacteria</taxon>
        <taxon>Pseudomonadati</taxon>
        <taxon>Pseudomonadota</taxon>
        <taxon>Gammaproteobacteria</taxon>
        <taxon>Vibrionales</taxon>
        <taxon>Vibrionaceae</taxon>
        <taxon>Vibrio</taxon>
    </lineage>
</organism>
<dbReference type="UniPathway" id="UPA00241">
    <property type="reaction ID" value="UER00356"/>
</dbReference>
<keyword evidence="3 8" id="KW-0808">Transferase</keyword>
<reference evidence="11" key="1">
    <citation type="submission" date="2016-12" db="EMBL/GenBank/DDBJ databases">
        <authorList>
            <person name="Rodrigo-Torres L."/>
            <person name="Arahal R.D."/>
            <person name="Lucena T."/>
        </authorList>
    </citation>
    <scope>NUCLEOTIDE SEQUENCE [LARGE SCALE GENOMIC DNA]</scope>
</reference>
<dbReference type="GO" id="GO:0015937">
    <property type="term" value="P:coenzyme A biosynthetic process"/>
    <property type="evidence" value="ECO:0007669"/>
    <property type="project" value="UniProtKB-UniRule"/>
</dbReference>
<evidence type="ECO:0000256" key="6">
    <source>
        <dbReference type="ARBA" id="ARBA00022840"/>
    </source>
</evidence>
<dbReference type="EC" id="2.7.1.24" evidence="8 9"/>
<evidence type="ECO:0000256" key="2">
    <source>
        <dbReference type="ARBA" id="ARBA00022490"/>
    </source>
</evidence>
<evidence type="ECO:0000256" key="7">
    <source>
        <dbReference type="ARBA" id="ARBA00022993"/>
    </source>
</evidence>
<dbReference type="HAMAP" id="MF_00376">
    <property type="entry name" value="Dephospho_CoA_kinase"/>
    <property type="match status" value="1"/>
</dbReference>
<protein>
    <recommendedName>
        <fullName evidence="8 9">Dephospho-CoA kinase</fullName>
        <ecNumber evidence="8 9">2.7.1.24</ecNumber>
    </recommendedName>
    <alternativeName>
        <fullName evidence="8">Dephosphocoenzyme A kinase</fullName>
    </alternativeName>
</protein>
<comment type="similarity">
    <text evidence="1 8">Belongs to the CoaE family.</text>
</comment>
<gene>
    <name evidence="8 10" type="primary">coaE</name>
    <name evidence="10" type="ORF">VQ7734_01858</name>
</gene>
<name>A0A1M7YU09_9VIBR</name>
<comment type="subcellular location">
    <subcellularLocation>
        <location evidence="8">Cytoplasm</location>
    </subcellularLocation>
</comment>
<evidence type="ECO:0000256" key="8">
    <source>
        <dbReference type="HAMAP-Rule" id="MF_00376"/>
    </source>
</evidence>
<dbReference type="InterPro" id="IPR001977">
    <property type="entry name" value="Depp_CoAkinase"/>
</dbReference>
<dbReference type="GO" id="GO:0005524">
    <property type="term" value="F:ATP binding"/>
    <property type="evidence" value="ECO:0007669"/>
    <property type="project" value="UniProtKB-UniRule"/>
</dbReference>
<dbReference type="GO" id="GO:0005737">
    <property type="term" value="C:cytoplasm"/>
    <property type="evidence" value="ECO:0007669"/>
    <property type="project" value="UniProtKB-SubCell"/>
</dbReference>
<dbReference type="GO" id="GO:0004140">
    <property type="term" value="F:dephospho-CoA kinase activity"/>
    <property type="evidence" value="ECO:0007669"/>
    <property type="project" value="UniProtKB-UniRule"/>
</dbReference>
<proteinExistence type="inferred from homology"/>
<dbReference type="Gene3D" id="3.40.50.300">
    <property type="entry name" value="P-loop containing nucleotide triphosphate hydrolases"/>
    <property type="match status" value="1"/>
</dbReference>
<evidence type="ECO:0000313" key="10">
    <source>
        <dbReference type="EMBL" id="SHO56095.1"/>
    </source>
</evidence>
<dbReference type="EMBL" id="FRFG01000020">
    <property type="protein sequence ID" value="SHO56095.1"/>
    <property type="molecule type" value="Genomic_DNA"/>
</dbReference>
<dbReference type="OrthoDB" id="9812943at2"/>
<comment type="function">
    <text evidence="8">Catalyzes the phosphorylation of the 3'-hydroxyl group of dephosphocoenzyme A to form coenzyme A.</text>
</comment>
<dbReference type="Proteomes" id="UP000184600">
    <property type="component" value="Unassembled WGS sequence"/>
</dbReference>
<evidence type="ECO:0000313" key="11">
    <source>
        <dbReference type="Proteomes" id="UP000184600"/>
    </source>
</evidence>
<evidence type="ECO:0000256" key="9">
    <source>
        <dbReference type="NCBIfam" id="TIGR00152"/>
    </source>
</evidence>
<evidence type="ECO:0000256" key="4">
    <source>
        <dbReference type="ARBA" id="ARBA00022741"/>
    </source>
</evidence>
<dbReference type="NCBIfam" id="TIGR00152">
    <property type="entry name" value="dephospho-CoA kinase"/>
    <property type="match status" value="1"/>
</dbReference>
<dbReference type="Pfam" id="PF01121">
    <property type="entry name" value="CoaE"/>
    <property type="match status" value="1"/>
</dbReference>